<feature type="compositionally biased region" description="Basic and acidic residues" evidence="1">
    <location>
        <begin position="696"/>
        <end position="710"/>
    </location>
</feature>
<keyword evidence="2" id="KW-0812">Transmembrane</keyword>
<feature type="transmembrane region" description="Helical" evidence="2">
    <location>
        <begin position="183"/>
        <end position="206"/>
    </location>
</feature>
<proteinExistence type="predicted"/>
<feature type="transmembrane region" description="Helical" evidence="2">
    <location>
        <begin position="360"/>
        <end position="384"/>
    </location>
</feature>
<evidence type="ECO:0000256" key="1">
    <source>
        <dbReference type="SAM" id="MobiDB-lite"/>
    </source>
</evidence>
<evidence type="ECO:0000313" key="5">
    <source>
        <dbReference type="Proteomes" id="UP000239757"/>
    </source>
</evidence>
<feature type="region of interest" description="Disordered" evidence="1">
    <location>
        <begin position="747"/>
        <end position="773"/>
    </location>
</feature>
<dbReference type="GO" id="GO:0009506">
    <property type="term" value="C:plasmodesma"/>
    <property type="evidence" value="ECO:0007669"/>
    <property type="project" value="TreeGrafter"/>
</dbReference>
<dbReference type="PANTHER" id="PTHR31414:SF21">
    <property type="match status" value="1"/>
</dbReference>
<sequence length="823" mass="89721">MRLRVELKPFFLIPPFFLILSTFFSSSLGQNVNGNLPVPLDAGNLPVPVNGNIPTAVKDGNVPIPGMDGNMPMPGKDGIMPMPGMAGNLPMPGMAGNLPMPMPGMDGKLPGMKVPFDDKFSGMVGSVRDKMEKAKSGNGTYIVLAEKQTRRRDPLDHLHYYTGGWNITNKHYYASVAFSSFPFLAIALVWFALLGVLIVCACCCCSKHNNMSYAYPPLAYILILIFLILFTTTAIVGCGIMYDGEARFLETVYEAAKYIVNQAKKVSDGLTNVYLYLYSAKSVSLDQQFLPPEIITQIDTVTSQLNASKDLPYNTSANILDSLPKVLTPVNLTLILITATMLLVAFIGFLFSLFGLQTLVYIFVVIGWIIASLAFVLCGAFLAFHNLMADTCIAVDEWVQNPMAGSAIKSLLPCVDSEFGKNVTDASKLVTNGIDTLLNHHVSLIANANNLPPEAKPLYYNQSGPLVPIICDPYMVEQTKQCGEGAVPLGNAIQEWNKYVCQVSGAGICSTTGRLTPDLYKQMSAAVNVSYALYSYGPFLASLVDCSMIRDTLKDMHQHHCPGLRKQSQRVYIGLLVATVSVMFCLFFWVFYGRERRHRKHNKTTSKVETPPLTVPPWTVEFNPLQPYPSAVLAWVRLPALPGHLSKRKILGEIGGLIGRVAKLDPNIVNKSRRRFVRMAIYVNIDKLLVSQGRVNDDTSRTQGKEKEPTADYSDPNAGKSNKPEPFGPWMQLNEKEGERIENAATGTIGNNGGSGFSMGENQGIKIGSKGEGFGPIEKTSNKAVESGPGVKGLVVVLSTIGNGLKQLGTDKALGKRPIQSYG</sequence>
<keyword evidence="2" id="KW-1133">Transmembrane helix</keyword>
<dbReference type="AlphaFoldDB" id="A0A2P5YIZ0"/>
<feature type="region of interest" description="Disordered" evidence="1">
    <location>
        <begin position="696"/>
        <end position="731"/>
    </location>
</feature>
<dbReference type="OrthoDB" id="980828at2759"/>
<evidence type="ECO:0000256" key="3">
    <source>
        <dbReference type="SAM" id="SignalP"/>
    </source>
</evidence>
<feature type="signal peptide" evidence="3">
    <location>
        <begin position="1"/>
        <end position="29"/>
    </location>
</feature>
<dbReference type="InterPro" id="IPR040283">
    <property type="entry name" value="DDB_G0292058-like"/>
</dbReference>
<dbReference type="GO" id="GO:0005886">
    <property type="term" value="C:plasma membrane"/>
    <property type="evidence" value="ECO:0007669"/>
    <property type="project" value="TreeGrafter"/>
</dbReference>
<keyword evidence="3" id="KW-0732">Signal</keyword>
<reference evidence="4 5" key="1">
    <citation type="submission" date="2015-01" db="EMBL/GenBank/DDBJ databases">
        <title>Genome of allotetraploid Gossypium barbadense reveals genomic plasticity and fiber elongation in cotton evolution.</title>
        <authorList>
            <person name="Chen X."/>
            <person name="Liu X."/>
            <person name="Zhao B."/>
            <person name="Zheng H."/>
            <person name="Hu Y."/>
            <person name="Lu G."/>
            <person name="Yang C."/>
            <person name="Chen J."/>
            <person name="Shan C."/>
            <person name="Zhang L."/>
            <person name="Zhou Y."/>
            <person name="Wang L."/>
            <person name="Guo W."/>
            <person name="Bai Y."/>
            <person name="Ruan J."/>
            <person name="Shangguan X."/>
            <person name="Mao Y."/>
            <person name="Jiang J."/>
            <person name="Zhu Y."/>
            <person name="Lei J."/>
            <person name="Kang H."/>
            <person name="Chen S."/>
            <person name="He X."/>
            <person name="Wang R."/>
            <person name="Wang Y."/>
            <person name="Chen J."/>
            <person name="Wang L."/>
            <person name="Yu S."/>
            <person name="Wang B."/>
            <person name="Wei J."/>
            <person name="Song S."/>
            <person name="Lu X."/>
            <person name="Gao Z."/>
            <person name="Gu W."/>
            <person name="Deng X."/>
            <person name="Ma D."/>
            <person name="Wang S."/>
            <person name="Liang W."/>
            <person name="Fang L."/>
            <person name="Cai C."/>
            <person name="Zhu X."/>
            <person name="Zhou B."/>
            <person name="Zhang Y."/>
            <person name="Chen Z."/>
            <person name="Xu S."/>
            <person name="Zhu R."/>
            <person name="Wang S."/>
            <person name="Zhang T."/>
            <person name="Zhao G."/>
        </authorList>
    </citation>
    <scope>NUCLEOTIDE SEQUENCE [LARGE SCALE GENOMIC DNA]</scope>
    <source>
        <strain evidence="5">cv. Xinhai21</strain>
        <tissue evidence="4">Leaf</tissue>
    </source>
</reference>
<dbReference type="EMBL" id="KZ663136">
    <property type="protein sequence ID" value="PPS15557.1"/>
    <property type="molecule type" value="Genomic_DNA"/>
</dbReference>
<organism evidence="4 5">
    <name type="scientific">Gossypium barbadense</name>
    <name type="common">Sea Island cotton</name>
    <name type="synonym">Hibiscus barbadensis</name>
    <dbReference type="NCBI Taxonomy" id="3634"/>
    <lineage>
        <taxon>Eukaryota</taxon>
        <taxon>Viridiplantae</taxon>
        <taxon>Streptophyta</taxon>
        <taxon>Embryophyta</taxon>
        <taxon>Tracheophyta</taxon>
        <taxon>Spermatophyta</taxon>
        <taxon>Magnoliopsida</taxon>
        <taxon>eudicotyledons</taxon>
        <taxon>Gunneridae</taxon>
        <taxon>Pentapetalae</taxon>
        <taxon>rosids</taxon>
        <taxon>malvids</taxon>
        <taxon>Malvales</taxon>
        <taxon>Malvaceae</taxon>
        <taxon>Malvoideae</taxon>
        <taxon>Gossypium</taxon>
    </lineage>
</organism>
<gene>
    <name evidence="4" type="ORF">GOBAR_AA05014</name>
</gene>
<dbReference type="PANTHER" id="PTHR31414">
    <property type="entry name" value="TRANSMEMBRANE PROTEIN DDB_G0292058"/>
    <property type="match status" value="1"/>
</dbReference>
<accession>A0A2P5YIZ0</accession>
<dbReference type="Proteomes" id="UP000239757">
    <property type="component" value="Unassembled WGS sequence"/>
</dbReference>
<name>A0A2P5YIZ0_GOSBA</name>
<evidence type="ECO:0000256" key="2">
    <source>
        <dbReference type="SAM" id="Phobius"/>
    </source>
</evidence>
<feature type="transmembrane region" description="Helical" evidence="2">
    <location>
        <begin position="332"/>
        <end position="353"/>
    </location>
</feature>
<keyword evidence="2" id="KW-0472">Membrane</keyword>
<feature type="transmembrane region" description="Helical" evidence="2">
    <location>
        <begin position="218"/>
        <end position="242"/>
    </location>
</feature>
<feature type="chain" id="PRO_5015140193" evidence="3">
    <location>
        <begin position="30"/>
        <end position="823"/>
    </location>
</feature>
<feature type="transmembrane region" description="Helical" evidence="2">
    <location>
        <begin position="571"/>
        <end position="592"/>
    </location>
</feature>
<evidence type="ECO:0000313" key="4">
    <source>
        <dbReference type="EMBL" id="PPS15557.1"/>
    </source>
</evidence>
<protein>
    <submittedName>
        <fullName evidence="4">Uncharacterized protein</fullName>
    </submittedName>
</protein>